<organism evidence="3 4">
    <name type="scientific">Ancylostoma ceylanicum</name>
    <dbReference type="NCBI Taxonomy" id="53326"/>
    <lineage>
        <taxon>Eukaryota</taxon>
        <taxon>Metazoa</taxon>
        <taxon>Ecdysozoa</taxon>
        <taxon>Nematoda</taxon>
        <taxon>Chromadorea</taxon>
        <taxon>Rhabditida</taxon>
        <taxon>Rhabditina</taxon>
        <taxon>Rhabditomorpha</taxon>
        <taxon>Strongyloidea</taxon>
        <taxon>Ancylostomatidae</taxon>
        <taxon>Ancylostomatinae</taxon>
        <taxon>Ancylostoma</taxon>
    </lineage>
</organism>
<accession>A0A016RZE3</accession>
<feature type="chain" id="PRO_5001485891" description="Secreted protein" evidence="2">
    <location>
        <begin position="21"/>
        <end position="88"/>
    </location>
</feature>
<feature type="compositionally biased region" description="Polar residues" evidence="1">
    <location>
        <begin position="79"/>
        <end position="88"/>
    </location>
</feature>
<keyword evidence="4" id="KW-1185">Reference proteome</keyword>
<evidence type="ECO:0000256" key="1">
    <source>
        <dbReference type="SAM" id="MobiDB-lite"/>
    </source>
</evidence>
<dbReference type="Proteomes" id="UP000024635">
    <property type="component" value="Unassembled WGS sequence"/>
</dbReference>
<comment type="caution">
    <text evidence="3">The sequence shown here is derived from an EMBL/GenBank/DDBJ whole genome shotgun (WGS) entry which is preliminary data.</text>
</comment>
<protein>
    <recommendedName>
        <fullName evidence="5">Secreted protein</fullName>
    </recommendedName>
</protein>
<evidence type="ECO:0000313" key="4">
    <source>
        <dbReference type="Proteomes" id="UP000024635"/>
    </source>
</evidence>
<name>A0A016RZE3_9BILA</name>
<keyword evidence="2" id="KW-0732">Signal</keyword>
<gene>
    <name evidence="3" type="primary">Acey_s0335.g2871</name>
    <name evidence="3" type="ORF">Y032_0335g2871</name>
</gene>
<dbReference type="AlphaFoldDB" id="A0A016RZE3"/>
<proteinExistence type="predicted"/>
<evidence type="ECO:0000256" key="2">
    <source>
        <dbReference type="SAM" id="SignalP"/>
    </source>
</evidence>
<sequence length="88" mass="9654">MIVFGIVAVLLTASLHTKLSQSVIVGSGYSSRLCVNIEVEVTFKKQCEPILCSPFRHRAVPTPNTTAMRRLDAAPPDSASYTARSRKY</sequence>
<feature type="signal peptide" evidence="2">
    <location>
        <begin position="1"/>
        <end position="20"/>
    </location>
</feature>
<evidence type="ECO:0008006" key="5">
    <source>
        <dbReference type="Google" id="ProtNLM"/>
    </source>
</evidence>
<reference evidence="4" key="1">
    <citation type="journal article" date="2015" name="Nat. Genet.">
        <title>The genome and transcriptome of the zoonotic hookworm Ancylostoma ceylanicum identify infection-specific gene families.</title>
        <authorList>
            <person name="Schwarz E.M."/>
            <person name="Hu Y."/>
            <person name="Antoshechkin I."/>
            <person name="Miller M.M."/>
            <person name="Sternberg P.W."/>
            <person name="Aroian R.V."/>
        </authorList>
    </citation>
    <scope>NUCLEOTIDE SEQUENCE</scope>
    <source>
        <strain evidence="4">HY135</strain>
    </source>
</reference>
<feature type="region of interest" description="Disordered" evidence="1">
    <location>
        <begin position="64"/>
        <end position="88"/>
    </location>
</feature>
<evidence type="ECO:0000313" key="3">
    <source>
        <dbReference type="EMBL" id="EYB83452.1"/>
    </source>
</evidence>
<dbReference type="EMBL" id="JARK01001671">
    <property type="protein sequence ID" value="EYB83452.1"/>
    <property type="molecule type" value="Genomic_DNA"/>
</dbReference>